<evidence type="ECO:0000256" key="6">
    <source>
        <dbReference type="ARBA" id="ARBA00023136"/>
    </source>
</evidence>
<dbReference type="PROSITE" id="PS50263">
    <property type="entry name" value="CN_HYDROLASE"/>
    <property type="match status" value="1"/>
</dbReference>
<dbReference type="InterPro" id="IPR004563">
    <property type="entry name" value="Apolipo_AcylTrfase"/>
</dbReference>
<keyword evidence="2" id="KW-1003">Cell membrane</keyword>
<proteinExistence type="predicted"/>
<evidence type="ECO:0000256" key="5">
    <source>
        <dbReference type="ARBA" id="ARBA00022989"/>
    </source>
</evidence>
<organism evidence="10 11">
    <name type="scientific">Candidatus Falkowbacteria bacterium RIFOXYD2_FULL_34_120</name>
    <dbReference type="NCBI Taxonomy" id="1798007"/>
    <lineage>
        <taxon>Bacteria</taxon>
        <taxon>Candidatus Falkowiibacteriota</taxon>
    </lineage>
</organism>
<protein>
    <recommendedName>
        <fullName evidence="9">CN hydrolase domain-containing protein</fullName>
    </recommendedName>
</protein>
<dbReference type="PANTHER" id="PTHR38686">
    <property type="entry name" value="APOLIPOPROTEIN N-ACYLTRANSFERASE"/>
    <property type="match status" value="1"/>
</dbReference>
<keyword evidence="4 8" id="KW-0812">Transmembrane</keyword>
<keyword evidence="6 8" id="KW-0472">Membrane</keyword>
<feature type="transmembrane region" description="Helical" evidence="8">
    <location>
        <begin position="181"/>
        <end position="201"/>
    </location>
</feature>
<comment type="subcellular location">
    <subcellularLocation>
        <location evidence="1">Cell membrane</location>
        <topology evidence="1">Multi-pass membrane protein</topology>
    </subcellularLocation>
</comment>
<feature type="transmembrane region" description="Helical" evidence="8">
    <location>
        <begin position="144"/>
        <end position="169"/>
    </location>
</feature>
<evidence type="ECO:0000313" key="10">
    <source>
        <dbReference type="EMBL" id="OGF41485.1"/>
    </source>
</evidence>
<feature type="domain" description="CN hydrolase" evidence="9">
    <location>
        <begin position="235"/>
        <end position="498"/>
    </location>
</feature>
<evidence type="ECO:0000256" key="7">
    <source>
        <dbReference type="ARBA" id="ARBA00023315"/>
    </source>
</evidence>
<evidence type="ECO:0000256" key="8">
    <source>
        <dbReference type="SAM" id="Phobius"/>
    </source>
</evidence>
<dbReference type="GO" id="GO:0042158">
    <property type="term" value="P:lipoprotein biosynthetic process"/>
    <property type="evidence" value="ECO:0007669"/>
    <property type="project" value="InterPro"/>
</dbReference>
<feature type="transmembrane region" description="Helical" evidence="8">
    <location>
        <begin position="106"/>
        <end position="124"/>
    </location>
</feature>
<evidence type="ECO:0000256" key="4">
    <source>
        <dbReference type="ARBA" id="ARBA00022692"/>
    </source>
</evidence>
<dbReference type="InterPro" id="IPR036526">
    <property type="entry name" value="C-N_Hydrolase_sf"/>
</dbReference>
<keyword evidence="7" id="KW-0012">Acyltransferase</keyword>
<accession>A0A1F5TRB0</accession>
<evidence type="ECO:0000313" key="11">
    <source>
        <dbReference type="Proteomes" id="UP000177579"/>
    </source>
</evidence>
<feature type="transmembrane region" description="Helical" evidence="8">
    <location>
        <begin position="20"/>
        <end position="49"/>
    </location>
</feature>
<dbReference type="Pfam" id="PF00795">
    <property type="entry name" value="CN_hydrolase"/>
    <property type="match status" value="1"/>
</dbReference>
<dbReference type="SUPFAM" id="SSF56317">
    <property type="entry name" value="Carbon-nitrogen hydrolase"/>
    <property type="match status" value="1"/>
</dbReference>
<gene>
    <name evidence="10" type="ORF">A2531_02225</name>
</gene>
<dbReference type="PROSITE" id="PS51257">
    <property type="entry name" value="PROKAR_LIPOPROTEIN"/>
    <property type="match status" value="1"/>
</dbReference>
<dbReference type="GO" id="GO:0016410">
    <property type="term" value="F:N-acyltransferase activity"/>
    <property type="evidence" value="ECO:0007669"/>
    <property type="project" value="InterPro"/>
</dbReference>
<evidence type="ECO:0000256" key="3">
    <source>
        <dbReference type="ARBA" id="ARBA00022679"/>
    </source>
</evidence>
<feature type="transmembrane region" description="Helical" evidence="8">
    <location>
        <begin position="56"/>
        <end position="76"/>
    </location>
</feature>
<evidence type="ECO:0000259" key="9">
    <source>
        <dbReference type="PROSITE" id="PS50263"/>
    </source>
</evidence>
<evidence type="ECO:0000256" key="2">
    <source>
        <dbReference type="ARBA" id="ARBA00022475"/>
    </source>
</evidence>
<feature type="transmembrane region" description="Helical" evidence="8">
    <location>
        <begin position="82"/>
        <end position="99"/>
    </location>
</feature>
<dbReference type="GO" id="GO:0005886">
    <property type="term" value="C:plasma membrane"/>
    <property type="evidence" value="ECO:0007669"/>
    <property type="project" value="UniProtKB-SubCell"/>
</dbReference>
<comment type="caution">
    <text evidence="10">The sequence shown here is derived from an EMBL/GenBank/DDBJ whole genome shotgun (WGS) entry which is preliminary data.</text>
</comment>
<name>A0A1F5TRB0_9BACT</name>
<dbReference type="Proteomes" id="UP000177579">
    <property type="component" value="Unassembled WGS sequence"/>
</dbReference>
<reference evidence="10 11" key="1">
    <citation type="journal article" date="2016" name="Nat. Commun.">
        <title>Thousands of microbial genomes shed light on interconnected biogeochemical processes in an aquifer system.</title>
        <authorList>
            <person name="Anantharaman K."/>
            <person name="Brown C.T."/>
            <person name="Hug L.A."/>
            <person name="Sharon I."/>
            <person name="Castelle C.J."/>
            <person name="Probst A.J."/>
            <person name="Thomas B.C."/>
            <person name="Singh A."/>
            <person name="Wilkins M.J."/>
            <person name="Karaoz U."/>
            <person name="Brodie E.L."/>
            <person name="Williams K.H."/>
            <person name="Hubbard S.S."/>
            <person name="Banfield J.F."/>
        </authorList>
    </citation>
    <scope>NUCLEOTIDE SEQUENCE [LARGE SCALE GENOMIC DNA]</scope>
</reference>
<dbReference type="EMBL" id="MFGO01000008">
    <property type="protein sequence ID" value="OGF41485.1"/>
    <property type="molecule type" value="Genomic_DNA"/>
</dbReference>
<sequence>MNKNSFEKIKTSYKLPIISGVSAACSLLFGFFDYFIFVGLVPFFLFVYYEKSLVRLWLGSFLFYCIFNTMLGLFVVIEPLNWILMGLLFGFYGIMLGLTKKYFSPWFFWFLTPVLFVLLEYGFNVFNYIPGLPLALGNTLGSTIFLPLARIAGVWGLGLVVFIVNLLVCKIIIDWKNRRKWFFIIIAVLVFLVSLSGVLWIQAKNKKLADNINLAVISFSTKVIENSPEYKELGASMAYADSAKVNIFLEKITKEIIGIIPETADYVFLPTHIFNSTRENEIESEVFSEYGINNNGSIIVFARQLAKILNKNVITGIVTREYGKKYNSVLFFDRNGNLVDIYHKTNLVIGSEYWPFGDWVPFWMYWLSGAKPGQKLYIKSGFSRSETPFSVLKSENLNIGVLICSEPRIPGNFVKTKSNKAQIVFTPVNNDWYYGLGIAFFQKKYFNTLRVNSVYHDIPIIVNGKENYAGIIYPDGEYDIVKPEKDQKFNVWSGSLKY</sequence>
<dbReference type="AlphaFoldDB" id="A0A1F5TRB0"/>
<keyword evidence="5 8" id="KW-1133">Transmembrane helix</keyword>
<evidence type="ECO:0000256" key="1">
    <source>
        <dbReference type="ARBA" id="ARBA00004651"/>
    </source>
</evidence>
<dbReference type="InterPro" id="IPR003010">
    <property type="entry name" value="C-N_Hydrolase"/>
</dbReference>
<keyword evidence="3" id="KW-0808">Transferase</keyword>
<dbReference type="Gene3D" id="3.60.110.10">
    <property type="entry name" value="Carbon-nitrogen hydrolase"/>
    <property type="match status" value="1"/>
</dbReference>
<dbReference type="PANTHER" id="PTHR38686:SF1">
    <property type="entry name" value="APOLIPOPROTEIN N-ACYLTRANSFERASE"/>
    <property type="match status" value="1"/>
</dbReference>